<dbReference type="Proteomes" id="UP000824094">
    <property type="component" value="Unassembled WGS sequence"/>
</dbReference>
<keyword evidence="3" id="KW-0482">Metalloprotease</keyword>
<feature type="transmembrane region" description="Helical" evidence="1">
    <location>
        <begin position="209"/>
        <end position="232"/>
    </location>
</feature>
<organism evidence="3 4">
    <name type="scientific">Candidatus Stercoripulliclostridium merdigallinarum</name>
    <dbReference type="NCBI Taxonomy" id="2840951"/>
    <lineage>
        <taxon>Bacteria</taxon>
        <taxon>Bacillati</taxon>
        <taxon>Bacillota</taxon>
        <taxon>Clostridia</taxon>
        <taxon>Eubacteriales</taxon>
        <taxon>Candidatus Stercoripulliclostridium</taxon>
    </lineage>
</organism>
<accession>A0A9D1SHX3</accession>
<dbReference type="PANTHER" id="PTHR43592:SF15">
    <property type="entry name" value="CAAX AMINO TERMINAL PROTEASE FAMILY PROTEIN"/>
    <property type="match status" value="1"/>
</dbReference>
<feature type="transmembrane region" description="Helical" evidence="1">
    <location>
        <begin position="34"/>
        <end position="56"/>
    </location>
</feature>
<feature type="transmembrane region" description="Helical" evidence="1">
    <location>
        <begin position="302"/>
        <end position="325"/>
    </location>
</feature>
<dbReference type="InterPro" id="IPR003675">
    <property type="entry name" value="Rce1/LyrA-like_dom"/>
</dbReference>
<dbReference type="AlphaFoldDB" id="A0A9D1SHX3"/>
<reference evidence="3" key="1">
    <citation type="submission" date="2020-10" db="EMBL/GenBank/DDBJ databases">
        <authorList>
            <person name="Gilroy R."/>
        </authorList>
    </citation>
    <scope>NUCLEOTIDE SEQUENCE</scope>
    <source>
        <strain evidence="3">18911</strain>
    </source>
</reference>
<feature type="transmembrane region" description="Helical" evidence="1">
    <location>
        <begin position="77"/>
        <end position="97"/>
    </location>
</feature>
<evidence type="ECO:0000259" key="2">
    <source>
        <dbReference type="Pfam" id="PF02517"/>
    </source>
</evidence>
<dbReference type="PANTHER" id="PTHR43592">
    <property type="entry name" value="CAAX AMINO TERMINAL PROTEASE"/>
    <property type="match status" value="1"/>
</dbReference>
<keyword evidence="3" id="KW-0378">Hydrolase</keyword>
<protein>
    <submittedName>
        <fullName evidence="3">CPBP family intramembrane metalloprotease</fullName>
    </submittedName>
</protein>
<keyword evidence="1" id="KW-0812">Transmembrane</keyword>
<feature type="domain" description="CAAX prenyl protease 2/Lysostaphin resistance protein A-like" evidence="2">
    <location>
        <begin position="126"/>
        <end position="214"/>
    </location>
</feature>
<keyword evidence="1" id="KW-1133">Transmembrane helix</keyword>
<comment type="caution">
    <text evidence="3">The sequence shown here is derived from an EMBL/GenBank/DDBJ whole genome shotgun (WGS) entry which is preliminary data.</text>
</comment>
<sequence>MTKALKFSTIYTASLTALVVARLIFGFVNLSDNISGWLFSTVMQCGFMGLMPLLMYRMRPKPDVSFAKAVGLKIPDITVILLSVAAGIIMFLVNIVVSSLSNALWEAAGYTSVNSSGTIYSGIEVFILEAVTGALMPAVFEEITHRGVLLGALDENGVPDFLKVLIMALFFGMAHQNVTQLIPTFVVGIIVSVLAIKTRSLIPGMIIHFLNNFLITLLNFSIQWSLSFAYIYAFVTNVMFMSNVTLAISLVGGLVLLSLLVFEMCRIAKASSGRRRAEAGDEYYGEILYDGERKKRADPAAVAMLAIGFAVCVGGTVFTLIWGLMR</sequence>
<gene>
    <name evidence="3" type="ORF">IAB05_05365</name>
</gene>
<dbReference type="GO" id="GO:0008237">
    <property type="term" value="F:metallopeptidase activity"/>
    <property type="evidence" value="ECO:0007669"/>
    <property type="project" value="UniProtKB-KW"/>
</dbReference>
<keyword evidence="1" id="KW-0472">Membrane</keyword>
<evidence type="ECO:0000313" key="3">
    <source>
        <dbReference type="EMBL" id="HIU60801.1"/>
    </source>
</evidence>
<evidence type="ECO:0000313" key="4">
    <source>
        <dbReference type="Proteomes" id="UP000824094"/>
    </source>
</evidence>
<reference evidence="3" key="2">
    <citation type="journal article" date="2021" name="PeerJ">
        <title>Extensive microbial diversity within the chicken gut microbiome revealed by metagenomics and culture.</title>
        <authorList>
            <person name="Gilroy R."/>
            <person name="Ravi A."/>
            <person name="Getino M."/>
            <person name="Pursley I."/>
            <person name="Horton D.L."/>
            <person name="Alikhan N.F."/>
            <person name="Baker D."/>
            <person name="Gharbi K."/>
            <person name="Hall N."/>
            <person name="Watson M."/>
            <person name="Adriaenssens E.M."/>
            <person name="Foster-Nyarko E."/>
            <person name="Jarju S."/>
            <person name="Secka A."/>
            <person name="Antonio M."/>
            <person name="Oren A."/>
            <person name="Chaudhuri R.R."/>
            <person name="La Ragione R."/>
            <person name="Hildebrand F."/>
            <person name="Pallen M.J."/>
        </authorList>
    </citation>
    <scope>NUCLEOTIDE SEQUENCE</scope>
    <source>
        <strain evidence="3">18911</strain>
    </source>
</reference>
<proteinExistence type="predicted"/>
<dbReference type="GO" id="GO:0080120">
    <property type="term" value="P:CAAX-box protein maturation"/>
    <property type="evidence" value="ECO:0007669"/>
    <property type="project" value="UniProtKB-ARBA"/>
</dbReference>
<dbReference type="Pfam" id="PF02517">
    <property type="entry name" value="Rce1-like"/>
    <property type="match status" value="1"/>
</dbReference>
<name>A0A9D1SHX3_9FIRM</name>
<feature type="transmembrane region" description="Helical" evidence="1">
    <location>
        <begin position="180"/>
        <end position="197"/>
    </location>
</feature>
<dbReference type="EMBL" id="DVNF01000156">
    <property type="protein sequence ID" value="HIU60801.1"/>
    <property type="molecule type" value="Genomic_DNA"/>
</dbReference>
<evidence type="ECO:0000256" key="1">
    <source>
        <dbReference type="SAM" id="Phobius"/>
    </source>
</evidence>
<feature type="transmembrane region" description="Helical" evidence="1">
    <location>
        <begin position="7"/>
        <end position="28"/>
    </location>
</feature>
<feature type="transmembrane region" description="Helical" evidence="1">
    <location>
        <begin position="244"/>
        <end position="265"/>
    </location>
</feature>
<keyword evidence="3" id="KW-0645">Protease</keyword>
<dbReference type="GO" id="GO:0004175">
    <property type="term" value="F:endopeptidase activity"/>
    <property type="evidence" value="ECO:0007669"/>
    <property type="project" value="UniProtKB-ARBA"/>
</dbReference>